<keyword evidence="3" id="KW-1185">Reference proteome</keyword>
<dbReference type="EMBL" id="MCGE01000021">
    <property type="protein sequence ID" value="ORZ11592.1"/>
    <property type="molecule type" value="Genomic_DNA"/>
</dbReference>
<evidence type="ECO:0000313" key="3">
    <source>
        <dbReference type="Proteomes" id="UP000193560"/>
    </source>
</evidence>
<protein>
    <submittedName>
        <fullName evidence="2">Uncharacterized protein</fullName>
    </submittedName>
</protein>
<gene>
    <name evidence="2" type="ORF">BCR42DRAFT_421391</name>
</gene>
<evidence type="ECO:0000313" key="2">
    <source>
        <dbReference type="EMBL" id="ORZ11592.1"/>
    </source>
</evidence>
<dbReference type="AlphaFoldDB" id="A0A1X2I8I7"/>
<evidence type="ECO:0000256" key="1">
    <source>
        <dbReference type="SAM" id="Phobius"/>
    </source>
</evidence>
<feature type="transmembrane region" description="Helical" evidence="1">
    <location>
        <begin position="6"/>
        <end position="26"/>
    </location>
</feature>
<comment type="caution">
    <text evidence="2">The sequence shown here is derived from an EMBL/GenBank/DDBJ whole genome shotgun (WGS) entry which is preliminary data.</text>
</comment>
<accession>A0A1X2I8I7</accession>
<organism evidence="2 3">
    <name type="scientific">Absidia repens</name>
    <dbReference type="NCBI Taxonomy" id="90262"/>
    <lineage>
        <taxon>Eukaryota</taxon>
        <taxon>Fungi</taxon>
        <taxon>Fungi incertae sedis</taxon>
        <taxon>Mucoromycota</taxon>
        <taxon>Mucoromycotina</taxon>
        <taxon>Mucoromycetes</taxon>
        <taxon>Mucorales</taxon>
        <taxon>Cunninghamellaceae</taxon>
        <taxon>Absidia</taxon>
    </lineage>
</organism>
<proteinExistence type="predicted"/>
<dbReference type="Proteomes" id="UP000193560">
    <property type="component" value="Unassembled WGS sequence"/>
</dbReference>
<keyword evidence="1" id="KW-0472">Membrane</keyword>
<keyword evidence="1" id="KW-0812">Transmembrane</keyword>
<keyword evidence="1" id="KW-1133">Transmembrane helix</keyword>
<sequence length="106" mass="11944">MKSFTLLLYIVAMSMIVSAQYVHFIYNPNDRQGLMKPGSCVPFLNPAGMPPTAVRVELPTICQFYNDNHCQTVAQNIRSLRLNPGPFRSLGRPPTVPRTMLCFTLQ</sequence>
<reference evidence="2 3" key="1">
    <citation type="submission" date="2016-07" db="EMBL/GenBank/DDBJ databases">
        <title>Pervasive Adenine N6-methylation of Active Genes in Fungi.</title>
        <authorList>
            <consortium name="DOE Joint Genome Institute"/>
            <person name="Mondo S.J."/>
            <person name="Dannebaum R.O."/>
            <person name="Kuo R.C."/>
            <person name="Labutti K."/>
            <person name="Haridas S."/>
            <person name="Kuo A."/>
            <person name="Salamov A."/>
            <person name="Ahrendt S.R."/>
            <person name="Lipzen A."/>
            <person name="Sullivan W."/>
            <person name="Andreopoulos W.B."/>
            <person name="Clum A."/>
            <person name="Lindquist E."/>
            <person name="Daum C."/>
            <person name="Ramamoorthy G.K."/>
            <person name="Gryganskyi A."/>
            <person name="Culley D."/>
            <person name="Magnuson J.K."/>
            <person name="James T.Y."/>
            <person name="O'Malley M.A."/>
            <person name="Stajich J.E."/>
            <person name="Spatafora J.W."/>
            <person name="Visel A."/>
            <person name="Grigoriev I.V."/>
        </authorList>
    </citation>
    <scope>NUCLEOTIDE SEQUENCE [LARGE SCALE GENOMIC DNA]</scope>
    <source>
        <strain evidence="2 3">NRRL 1336</strain>
    </source>
</reference>
<name>A0A1X2I8I7_9FUNG</name>